<feature type="region of interest" description="Disordered" evidence="1">
    <location>
        <begin position="1"/>
        <end position="39"/>
    </location>
</feature>
<accession>A0A426ZBI2</accession>
<sequence>MMQKVGRLARKRWLGRGDDRERAGGGAVSERSERGVNGDGMAAANYSRCLITGVEAGLASRPPLLVSVKSGKTSRQYC</sequence>
<dbReference type="Proteomes" id="UP000287651">
    <property type="component" value="Unassembled WGS sequence"/>
</dbReference>
<name>A0A426ZBI2_ENSVE</name>
<organism evidence="2 3">
    <name type="scientific">Ensete ventricosum</name>
    <name type="common">Abyssinian banana</name>
    <name type="synonym">Musa ensete</name>
    <dbReference type="NCBI Taxonomy" id="4639"/>
    <lineage>
        <taxon>Eukaryota</taxon>
        <taxon>Viridiplantae</taxon>
        <taxon>Streptophyta</taxon>
        <taxon>Embryophyta</taxon>
        <taxon>Tracheophyta</taxon>
        <taxon>Spermatophyta</taxon>
        <taxon>Magnoliopsida</taxon>
        <taxon>Liliopsida</taxon>
        <taxon>Zingiberales</taxon>
        <taxon>Musaceae</taxon>
        <taxon>Ensete</taxon>
    </lineage>
</organism>
<comment type="caution">
    <text evidence="2">The sequence shown here is derived from an EMBL/GenBank/DDBJ whole genome shotgun (WGS) entry which is preliminary data.</text>
</comment>
<evidence type="ECO:0000313" key="2">
    <source>
        <dbReference type="EMBL" id="RRT61360.1"/>
    </source>
</evidence>
<evidence type="ECO:0000313" key="3">
    <source>
        <dbReference type="Proteomes" id="UP000287651"/>
    </source>
</evidence>
<proteinExistence type="predicted"/>
<evidence type="ECO:0000256" key="1">
    <source>
        <dbReference type="SAM" id="MobiDB-lite"/>
    </source>
</evidence>
<protein>
    <submittedName>
        <fullName evidence="2">Uncharacterized protein</fullName>
    </submittedName>
</protein>
<dbReference type="AlphaFoldDB" id="A0A426ZBI2"/>
<reference evidence="2 3" key="1">
    <citation type="journal article" date="2014" name="Agronomy (Basel)">
        <title>A Draft Genome Sequence for Ensete ventricosum, the Drought-Tolerant Tree Against Hunger.</title>
        <authorList>
            <person name="Harrison J."/>
            <person name="Moore K.A."/>
            <person name="Paszkiewicz K."/>
            <person name="Jones T."/>
            <person name="Grant M."/>
            <person name="Ambacheew D."/>
            <person name="Muzemil S."/>
            <person name="Studholme D.J."/>
        </authorList>
    </citation>
    <scope>NUCLEOTIDE SEQUENCE [LARGE SCALE GENOMIC DNA]</scope>
</reference>
<dbReference type="EMBL" id="AMZH03007417">
    <property type="protein sequence ID" value="RRT61360.1"/>
    <property type="molecule type" value="Genomic_DNA"/>
</dbReference>
<gene>
    <name evidence="2" type="ORF">B296_00030321</name>
</gene>